<dbReference type="EMBL" id="LAZR01045492">
    <property type="protein sequence ID" value="KKK98741.1"/>
    <property type="molecule type" value="Genomic_DNA"/>
</dbReference>
<reference evidence="1" key="1">
    <citation type="journal article" date="2015" name="Nature">
        <title>Complex archaea that bridge the gap between prokaryotes and eukaryotes.</title>
        <authorList>
            <person name="Spang A."/>
            <person name="Saw J.H."/>
            <person name="Jorgensen S.L."/>
            <person name="Zaremba-Niedzwiedzka K."/>
            <person name="Martijn J."/>
            <person name="Lind A.E."/>
            <person name="van Eijk R."/>
            <person name="Schleper C."/>
            <person name="Guy L."/>
            <person name="Ettema T.J."/>
        </authorList>
    </citation>
    <scope>NUCLEOTIDE SEQUENCE</scope>
</reference>
<evidence type="ECO:0000313" key="1">
    <source>
        <dbReference type="EMBL" id="KKK98741.1"/>
    </source>
</evidence>
<dbReference type="AlphaFoldDB" id="A0A0F9CQ45"/>
<organism evidence="1">
    <name type="scientific">marine sediment metagenome</name>
    <dbReference type="NCBI Taxonomy" id="412755"/>
    <lineage>
        <taxon>unclassified sequences</taxon>
        <taxon>metagenomes</taxon>
        <taxon>ecological metagenomes</taxon>
    </lineage>
</organism>
<protein>
    <submittedName>
        <fullName evidence="1">Uncharacterized protein</fullName>
    </submittedName>
</protein>
<accession>A0A0F9CQ45</accession>
<gene>
    <name evidence="1" type="ORF">LCGC14_2639710</name>
</gene>
<proteinExistence type="predicted"/>
<sequence>METGAFWQNPKKIREIKMKPIPGVNLKNMVEQASKELIFENRKQAIGMIKKGLKRIEGLAKEIKYFNHELKKRQGKLAKSQEKINKIKDGDWSLLVEAEKENLKESARHEPHSYCEWERE</sequence>
<name>A0A0F9CQ45_9ZZZZ</name>
<comment type="caution">
    <text evidence="1">The sequence shown here is derived from an EMBL/GenBank/DDBJ whole genome shotgun (WGS) entry which is preliminary data.</text>
</comment>